<accession>A0AA40GAB3</accession>
<protein>
    <submittedName>
        <fullName evidence="2">Uncharacterized protein</fullName>
    </submittedName>
</protein>
<gene>
    <name evidence="2" type="ORF">K0M31_011838</name>
</gene>
<proteinExistence type="predicted"/>
<feature type="region of interest" description="Disordered" evidence="1">
    <location>
        <begin position="202"/>
        <end position="235"/>
    </location>
</feature>
<reference evidence="2" key="1">
    <citation type="submission" date="2021-10" db="EMBL/GenBank/DDBJ databases">
        <title>Melipona bicolor Genome sequencing and assembly.</title>
        <authorList>
            <person name="Araujo N.S."/>
            <person name="Arias M.C."/>
        </authorList>
    </citation>
    <scope>NUCLEOTIDE SEQUENCE</scope>
    <source>
        <strain evidence="2">USP_2M_L1-L4_2017</strain>
        <tissue evidence="2">Whole body</tissue>
    </source>
</reference>
<name>A0AA40GAB3_9HYME</name>
<keyword evidence="3" id="KW-1185">Reference proteome</keyword>
<evidence type="ECO:0000313" key="3">
    <source>
        <dbReference type="Proteomes" id="UP001177670"/>
    </source>
</evidence>
<dbReference type="Proteomes" id="UP001177670">
    <property type="component" value="Unassembled WGS sequence"/>
</dbReference>
<dbReference type="AlphaFoldDB" id="A0AA40GAB3"/>
<evidence type="ECO:0000313" key="2">
    <source>
        <dbReference type="EMBL" id="KAK1134053.1"/>
    </source>
</evidence>
<sequence>MGLANVQAISNSQCTAMGNGPIIKPRRPGVSLERLNDPGALSVRASVRYPCFRCFDASKASGTPRINLESIADEPTGGVREKIRSSNGYDGEQIPEHLDIPRGTTQYSPPSISVAPRFRGVQIPKWPRLPGTYIPTGTADTRLGLTMYTENAVSTSNSFGIQAFSHRGIYVPSVSILYEVPNPKKFPDSSELTFRRTARYQKVGEAEGRLPERHQGTGASDERGFQRKEEAELRT</sequence>
<evidence type="ECO:0000256" key="1">
    <source>
        <dbReference type="SAM" id="MobiDB-lite"/>
    </source>
</evidence>
<comment type="caution">
    <text evidence="2">The sequence shown here is derived from an EMBL/GenBank/DDBJ whole genome shotgun (WGS) entry which is preliminary data.</text>
</comment>
<organism evidence="2 3">
    <name type="scientific">Melipona bicolor</name>
    <dbReference type="NCBI Taxonomy" id="60889"/>
    <lineage>
        <taxon>Eukaryota</taxon>
        <taxon>Metazoa</taxon>
        <taxon>Ecdysozoa</taxon>
        <taxon>Arthropoda</taxon>
        <taxon>Hexapoda</taxon>
        <taxon>Insecta</taxon>
        <taxon>Pterygota</taxon>
        <taxon>Neoptera</taxon>
        <taxon>Endopterygota</taxon>
        <taxon>Hymenoptera</taxon>
        <taxon>Apocrita</taxon>
        <taxon>Aculeata</taxon>
        <taxon>Apoidea</taxon>
        <taxon>Anthophila</taxon>
        <taxon>Apidae</taxon>
        <taxon>Melipona</taxon>
    </lineage>
</organism>
<feature type="region of interest" description="Disordered" evidence="1">
    <location>
        <begin position="84"/>
        <end position="111"/>
    </location>
</feature>
<dbReference type="EMBL" id="JAHYIQ010000003">
    <property type="protein sequence ID" value="KAK1134053.1"/>
    <property type="molecule type" value="Genomic_DNA"/>
</dbReference>